<name>A0ABR7KWA1_9SPHI</name>
<dbReference type="EMBL" id="JACRYL010000020">
    <property type="protein sequence ID" value="MBC6112391.1"/>
    <property type="molecule type" value="Genomic_DNA"/>
</dbReference>
<keyword evidence="1" id="KW-0472">Membrane</keyword>
<feature type="transmembrane region" description="Helical" evidence="1">
    <location>
        <begin position="12"/>
        <end position="34"/>
    </location>
</feature>
<sequence length="128" mass="14979">MQDEIKESQLKLYNKATIIIFSLLLSTFFGGVIYSRNLSQIGERKQIAPVLFFCLIWNLILFKIANKLTSDLLLSFIIPNLLGSLVITTLFWKHHFKEISFKSKNIWMPLIVVFIVYGIFICLLFFKR</sequence>
<keyword evidence="3" id="KW-1185">Reference proteome</keyword>
<evidence type="ECO:0000313" key="2">
    <source>
        <dbReference type="EMBL" id="MBC6112391.1"/>
    </source>
</evidence>
<feature type="transmembrane region" description="Helical" evidence="1">
    <location>
        <begin position="106"/>
        <end position="126"/>
    </location>
</feature>
<gene>
    <name evidence="2" type="ORF">H7U22_18365</name>
</gene>
<evidence type="ECO:0000313" key="3">
    <source>
        <dbReference type="Proteomes" id="UP000652755"/>
    </source>
</evidence>
<evidence type="ECO:0008006" key="4">
    <source>
        <dbReference type="Google" id="ProtNLM"/>
    </source>
</evidence>
<keyword evidence="1" id="KW-1133">Transmembrane helix</keyword>
<proteinExistence type="predicted"/>
<evidence type="ECO:0000256" key="1">
    <source>
        <dbReference type="SAM" id="Phobius"/>
    </source>
</evidence>
<reference evidence="2 3" key="1">
    <citation type="submission" date="2020-08" db="EMBL/GenBank/DDBJ databases">
        <authorList>
            <person name="Sun Q."/>
            <person name="Inoue M."/>
        </authorList>
    </citation>
    <scope>NUCLEOTIDE SEQUENCE [LARGE SCALE GENOMIC DNA]</scope>
    <source>
        <strain evidence="2 3">CCM 8938</strain>
    </source>
</reference>
<protein>
    <recommendedName>
        <fullName evidence="4">Integral membrane protein</fullName>
    </recommendedName>
</protein>
<dbReference type="RefSeq" id="WP_187072818.1">
    <property type="nucleotide sequence ID" value="NZ_JACRYL010000020.1"/>
</dbReference>
<feature type="transmembrane region" description="Helical" evidence="1">
    <location>
        <begin position="46"/>
        <end position="65"/>
    </location>
</feature>
<feature type="transmembrane region" description="Helical" evidence="1">
    <location>
        <begin position="72"/>
        <end position="94"/>
    </location>
</feature>
<dbReference type="Proteomes" id="UP000652755">
    <property type="component" value="Unassembled WGS sequence"/>
</dbReference>
<keyword evidence="1" id="KW-0812">Transmembrane</keyword>
<accession>A0ABR7KWA1</accession>
<comment type="caution">
    <text evidence="2">The sequence shown here is derived from an EMBL/GenBank/DDBJ whole genome shotgun (WGS) entry which is preliminary data.</text>
</comment>
<organism evidence="2 3">
    <name type="scientific">Pedobacter fastidiosus</name>
    <dbReference type="NCBI Taxonomy" id="2765361"/>
    <lineage>
        <taxon>Bacteria</taxon>
        <taxon>Pseudomonadati</taxon>
        <taxon>Bacteroidota</taxon>
        <taxon>Sphingobacteriia</taxon>
        <taxon>Sphingobacteriales</taxon>
        <taxon>Sphingobacteriaceae</taxon>
        <taxon>Pedobacter</taxon>
    </lineage>
</organism>